<evidence type="ECO:0000313" key="1">
    <source>
        <dbReference type="EMBL" id="SPZ88573.1"/>
    </source>
</evidence>
<accession>A0A2X2JA24</accession>
<dbReference type="AlphaFoldDB" id="A0A2X2JA24"/>
<evidence type="ECO:0000313" key="2">
    <source>
        <dbReference type="Proteomes" id="UP000251241"/>
    </source>
</evidence>
<dbReference type="InterPro" id="IPR018490">
    <property type="entry name" value="cNMP-bd_dom_sf"/>
</dbReference>
<dbReference type="SUPFAM" id="SSF51206">
    <property type="entry name" value="cAMP-binding domain-like"/>
    <property type="match status" value="1"/>
</dbReference>
<organism evidence="1 2">
    <name type="scientific">Sphingobacterium multivorum</name>
    <dbReference type="NCBI Taxonomy" id="28454"/>
    <lineage>
        <taxon>Bacteria</taxon>
        <taxon>Pseudomonadati</taxon>
        <taxon>Bacteroidota</taxon>
        <taxon>Sphingobacteriia</taxon>
        <taxon>Sphingobacteriales</taxon>
        <taxon>Sphingobacteriaceae</taxon>
        <taxon>Sphingobacterium</taxon>
    </lineage>
</organism>
<dbReference type="Proteomes" id="UP000251241">
    <property type="component" value="Unassembled WGS sequence"/>
</dbReference>
<name>A0A2X2JA24_SPHMU</name>
<gene>
    <name evidence="1" type="ORF">NCTC11343_03564</name>
</gene>
<dbReference type="Gene3D" id="2.60.120.10">
    <property type="entry name" value="Jelly Rolls"/>
    <property type="match status" value="1"/>
</dbReference>
<protein>
    <submittedName>
        <fullName evidence="1">Uncharacterized protein</fullName>
    </submittedName>
</protein>
<reference evidence="1 2" key="1">
    <citation type="submission" date="2018-06" db="EMBL/GenBank/DDBJ databases">
        <authorList>
            <consortium name="Pathogen Informatics"/>
            <person name="Doyle S."/>
        </authorList>
    </citation>
    <scope>NUCLEOTIDE SEQUENCE [LARGE SCALE GENOMIC DNA]</scope>
    <source>
        <strain evidence="1 2">NCTC11343</strain>
    </source>
</reference>
<dbReference type="InterPro" id="IPR014710">
    <property type="entry name" value="RmlC-like_jellyroll"/>
</dbReference>
<sequence>MAKEVFLEAKGFIGVVSSMIFNRRNFVSVTYITDSKPCKQKNFIMSIKHNAKAGFKLLFDFWGKYHTIDHFHYQWAKDNLKVKIVKRGEQLSPADRHSEMTYFVAKGLLARVEENTETGKRRIMSLAIPNMALMTTNHLYTHHLHSGHIVALRSGIIIAIPHSVLRQFQEQEKSIDTLIDVLGNKKKRQLVLLRQATLGYSPFERYLNFTRLLPEIKAATTQVEQADLLGISRHTVQQAQYFLLTGKYAQK</sequence>
<dbReference type="EMBL" id="UAUU01000009">
    <property type="protein sequence ID" value="SPZ88573.1"/>
    <property type="molecule type" value="Genomic_DNA"/>
</dbReference>
<proteinExistence type="predicted"/>